<keyword evidence="9" id="KW-0418">Kinase</keyword>
<feature type="region of interest" description="Disordered" evidence="13">
    <location>
        <begin position="27"/>
        <end position="46"/>
    </location>
</feature>
<dbReference type="Proteomes" id="UP001177744">
    <property type="component" value="Unassembled WGS sequence"/>
</dbReference>
<accession>A0AA40LP13</accession>
<comment type="catalytic activity">
    <reaction evidence="12">
        <text>L-seryl-[protein] + ATP = O-phospho-L-seryl-[protein] + ADP + H(+)</text>
        <dbReference type="Rhea" id="RHEA:17989"/>
        <dbReference type="Rhea" id="RHEA-COMP:9863"/>
        <dbReference type="Rhea" id="RHEA-COMP:11604"/>
        <dbReference type="ChEBI" id="CHEBI:15378"/>
        <dbReference type="ChEBI" id="CHEBI:29999"/>
        <dbReference type="ChEBI" id="CHEBI:30616"/>
        <dbReference type="ChEBI" id="CHEBI:83421"/>
        <dbReference type="ChEBI" id="CHEBI:456216"/>
        <dbReference type="EC" id="2.7.11.24"/>
    </reaction>
</comment>
<keyword evidence="7" id="KW-0808">Transferase</keyword>
<gene>
    <name evidence="15" type="ORF">QTO34_017366</name>
</gene>
<dbReference type="AlphaFoldDB" id="A0AA40LP13"/>
<evidence type="ECO:0000256" key="7">
    <source>
        <dbReference type="ARBA" id="ARBA00022679"/>
    </source>
</evidence>
<organism evidence="15 16">
    <name type="scientific">Cnephaeus nilssonii</name>
    <name type="common">Northern bat</name>
    <name type="synonym">Eptesicus nilssonii</name>
    <dbReference type="NCBI Taxonomy" id="3371016"/>
    <lineage>
        <taxon>Eukaryota</taxon>
        <taxon>Metazoa</taxon>
        <taxon>Chordata</taxon>
        <taxon>Craniata</taxon>
        <taxon>Vertebrata</taxon>
        <taxon>Euteleostomi</taxon>
        <taxon>Mammalia</taxon>
        <taxon>Eutheria</taxon>
        <taxon>Laurasiatheria</taxon>
        <taxon>Chiroptera</taxon>
        <taxon>Yangochiroptera</taxon>
        <taxon>Vespertilionidae</taxon>
        <taxon>Cnephaeus</taxon>
    </lineage>
</organism>
<comment type="cofactor">
    <cofactor evidence="1">
        <name>Mg(2+)</name>
        <dbReference type="ChEBI" id="CHEBI:18420"/>
    </cofactor>
</comment>
<sequence length="401" mass="45254">MQGSQLELSQSRWEKLALLQQRSPAVSPASGAVAVGGRRGSPGRSLAAVGPQEHVAAAPAFLGGRQRQDPGLGSGRRRTMPPPHLALGAQGLRSGRPADRQLTRVSLALFLRPRGSAQWDSYRCRDGMETTGPDESSSVILLWRDSDFREEEVGRAHYWITELILLRFRHENVIGIQDILWAPTLDAMRDVYIVQDLMETDLYRLLKSQQLSSDHICYFFYQILGASSIATVLHRDLKPSNLLINTTYDLKICDFGLAWIADPEHDHTGFLTEYVVTRWYWGPEIMFNSKGYTKSIYIWSLGCILAEMLSNQPIFPGKHYLDQLNHILGILGSPSPEDLNCIINKKSQNYLQPLPSKTKLAWVKLFPKSDFKALDLLDRLLTFNPNKQITLEEALAHPYLE</sequence>
<protein>
    <recommendedName>
        <fullName evidence="4">mitogen-activated protein kinase</fullName>
        <ecNumber evidence="4">2.7.11.24</ecNumber>
    </recommendedName>
</protein>
<dbReference type="PRINTS" id="PR01770">
    <property type="entry name" value="ERK1ERK2MAPK"/>
</dbReference>
<dbReference type="EMBL" id="JAULJE010000007">
    <property type="protein sequence ID" value="KAK1340966.1"/>
    <property type="molecule type" value="Genomic_DNA"/>
</dbReference>
<dbReference type="Pfam" id="PF00069">
    <property type="entry name" value="Pkinase"/>
    <property type="match status" value="1"/>
</dbReference>
<keyword evidence="8" id="KW-0547">Nucleotide-binding</keyword>
<dbReference type="Gene3D" id="1.10.510.10">
    <property type="entry name" value="Transferase(Phosphotransferase) domain 1"/>
    <property type="match status" value="1"/>
</dbReference>
<comment type="subcellular location">
    <subcellularLocation>
        <location evidence="2">Membrane</location>
        <location evidence="2">Caveola</location>
    </subcellularLocation>
</comment>
<evidence type="ECO:0000256" key="9">
    <source>
        <dbReference type="ARBA" id="ARBA00022777"/>
    </source>
</evidence>
<evidence type="ECO:0000256" key="2">
    <source>
        <dbReference type="ARBA" id="ARBA00004345"/>
    </source>
</evidence>
<evidence type="ECO:0000256" key="1">
    <source>
        <dbReference type="ARBA" id="ARBA00001946"/>
    </source>
</evidence>
<dbReference type="InterPro" id="IPR050117">
    <property type="entry name" value="MAPK"/>
</dbReference>
<feature type="region of interest" description="Disordered" evidence="13">
    <location>
        <begin position="64"/>
        <end position="83"/>
    </location>
</feature>
<dbReference type="GO" id="GO:0005524">
    <property type="term" value="F:ATP binding"/>
    <property type="evidence" value="ECO:0007669"/>
    <property type="project" value="UniProtKB-KW"/>
</dbReference>
<evidence type="ECO:0000256" key="13">
    <source>
        <dbReference type="SAM" id="MobiDB-lite"/>
    </source>
</evidence>
<dbReference type="SUPFAM" id="SSF56112">
    <property type="entry name" value="Protein kinase-like (PK-like)"/>
    <property type="match status" value="1"/>
</dbReference>
<comment type="similarity">
    <text evidence="3">Belongs to the protein kinase superfamily. CMGC Ser/Thr protein kinase family. MAP kinase subfamily.</text>
</comment>
<dbReference type="Gene3D" id="3.30.200.20">
    <property type="entry name" value="Phosphorylase Kinase, domain 1"/>
    <property type="match status" value="1"/>
</dbReference>
<evidence type="ECO:0000256" key="10">
    <source>
        <dbReference type="ARBA" id="ARBA00022840"/>
    </source>
</evidence>
<keyword evidence="10" id="KW-0067">ATP-binding</keyword>
<evidence type="ECO:0000313" key="15">
    <source>
        <dbReference type="EMBL" id="KAK1340966.1"/>
    </source>
</evidence>
<dbReference type="InterPro" id="IPR011009">
    <property type="entry name" value="Kinase-like_dom_sf"/>
</dbReference>
<dbReference type="PANTHER" id="PTHR24055">
    <property type="entry name" value="MITOGEN-ACTIVATED PROTEIN KINASE"/>
    <property type="match status" value="1"/>
</dbReference>
<keyword evidence="6" id="KW-0597">Phosphoprotein</keyword>
<name>A0AA40LP13_CNENI</name>
<feature type="domain" description="Protein kinase" evidence="14">
    <location>
        <begin position="108"/>
        <end position="400"/>
    </location>
</feature>
<reference evidence="15" key="1">
    <citation type="submission" date="2023-06" db="EMBL/GenBank/DDBJ databases">
        <title>Reference genome for the Northern bat (Eptesicus nilssonii), a most northern bat species.</title>
        <authorList>
            <person name="Laine V.N."/>
            <person name="Pulliainen A.T."/>
            <person name="Lilley T.M."/>
        </authorList>
    </citation>
    <scope>NUCLEOTIDE SEQUENCE</scope>
    <source>
        <strain evidence="15">BLF_Eptnil</strain>
        <tissue evidence="15">Kidney</tissue>
    </source>
</reference>
<dbReference type="PROSITE" id="PS50011">
    <property type="entry name" value="PROTEIN_KINASE_DOM"/>
    <property type="match status" value="1"/>
</dbReference>
<dbReference type="GO" id="GO:0060341">
    <property type="term" value="P:regulation of cellular localization"/>
    <property type="evidence" value="ECO:0007669"/>
    <property type="project" value="UniProtKB-ARBA"/>
</dbReference>
<keyword evidence="5" id="KW-0723">Serine/threonine-protein kinase</keyword>
<dbReference type="SMART" id="SM00220">
    <property type="entry name" value="S_TKc"/>
    <property type="match status" value="1"/>
</dbReference>
<proteinExistence type="inferred from homology"/>
<dbReference type="InterPro" id="IPR008271">
    <property type="entry name" value="Ser/Thr_kinase_AS"/>
</dbReference>
<evidence type="ECO:0000256" key="5">
    <source>
        <dbReference type="ARBA" id="ARBA00022527"/>
    </source>
</evidence>
<evidence type="ECO:0000259" key="14">
    <source>
        <dbReference type="PROSITE" id="PS50011"/>
    </source>
</evidence>
<feature type="compositionally biased region" description="Low complexity" evidence="13">
    <location>
        <begin position="27"/>
        <end position="36"/>
    </location>
</feature>
<evidence type="ECO:0000313" key="16">
    <source>
        <dbReference type="Proteomes" id="UP001177744"/>
    </source>
</evidence>
<comment type="catalytic activity">
    <reaction evidence="11">
        <text>L-threonyl-[protein] + ATP = O-phospho-L-threonyl-[protein] + ADP + H(+)</text>
        <dbReference type="Rhea" id="RHEA:46608"/>
        <dbReference type="Rhea" id="RHEA-COMP:11060"/>
        <dbReference type="Rhea" id="RHEA-COMP:11605"/>
        <dbReference type="ChEBI" id="CHEBI:15378"/>
        <dbReference type="ChEBI" id="CHEBI:30013"/>
        <dbReference type="ChEBI" id="CHEBI:30616"/>
        <dbReference type="ChEBI" id="CHEBI:61977"/>
        <dbReference type="ChEBI" id="CHEBI:456216"/>
        <dbReference type="EC" id="2.7.11.24"/>
    </reaction>
</comment>
<evidence type="ECO:0000256" key="12">
    <source>
        <dbReference type="ARBA" id="ARBA00048312"/>
    </source>
</evidence>
<dbReference type="InterPro" id="IPR000719">
    <property type="entry name" value="Prot_kinase_dom"/>
</dbReference>
<comment type="caution">
    <text evidence="15">The sequence shown here is derived from an EMBL/GenBank/DDBJ whole genome shotgun (WGS) entry which is preliminary data.</text>
</comment>
<evidence type="ECO:0000256" key="4">
    <source>
        <dbReference type="ARBA" id="ARBA00012411"/>
    </source>
</evidence>
<keyword evidence="16" id="KW-1185">Reference proteome</keyword>
<dbReference type="GO" id="GO:0005901">
    <property type="term" value="C:caveola"/>
    <property type="evidence" value="ECO:0007669"/>
    <property type="project" value="UniProtKB-SubCell"/>
</dbReference>
<evidence type="ECO:0000256" key="11">
    <source>
        <dbReference type="ARBA" id="ARBA00047592"/>
    </source>
</evidence>
<evidence type="ECO:0000256" key="8">
    <source>
        <dbReference type="ARBA" id="ARBA00022741"/>
    </source>
</evidence>
<dbReference type="GO" id="GO:0004707">
    <property type="term" value="F:MAP kinase activity"/>
    <property type="evidence" value="ECO:0007669"/>
    <property type="project" value="UniProtKB-EC"/>
</dbReference>
<dbReference type="PROSITE" id="PS00108">
    <property type="entry name" value="PROTEIN_KINASE_ST"/>
    <property type="match status" value="1"/>
</dbReference>
<evidence type="ECO:0000256" key="6">
    <source>
        <dbReference type="ARBA" id="ARBA00022553"/>
    </source>
</evidence>
<dbReference type="EC" id="2.7.11.24" evidence="4"/>
<dbReference type="FunFam" id="1.10.510.10:FF:000624">
    <property type="entry name" value="Mitogen-activated protein kinase"/>
    <property type="match status" value="1"/>
</dbReference>
<evidence type="ECO:0000256" key="3">
    <source>
        <dbReference type="ARBA" id="ARBA00008832"/>
    </source>
</evidence>
<dbReference type="InterPro" id="IPR008349">
    <property type="entry name" value="MAPK_ERK1/2"/>
</dbReference>